<reference evidence="1 2" key="1">
    <citation type="submission" date="2017-04" db="EMBL/GenBank/DDBJ databases">
        <title>Draft genome sequence of Tuber borchii Vittad., a whitish edible truffle.</title>
        <authorList>
            <consortium name="DOE Joint Genome Institute"/>
            <person name="Murat C."/>
            <person name="Kuo A."/>
            <person name="Barry K.W."/>
            <person name="Clum A."/>
            <person name="Dockter R.B."/>
            <person name="Fauchery L."/>
            <person name="Iotti M."/>
            <person name="Kohler A."/>
            <person name="Labutti K."/>
            <person name="Lindquist E.A."/>
            <person name="Lipzen A."/>
            <person name="Ohm R.A."/>
            <person name="Wang M."/>
            <person name="Grigoriev I.V."/>
            <person name="Zambonelli A."/>
            <person name="Martin F.M."/>
        </authorList>
    </citation>
    <scope>NUCLEOTIDE SEQUENCE [LARGE SCALE GENOMIC DNA]</scope>
    <source>
        <strain evidence="1 2">Tbo3840</strain>
    </source>
</reference>
<organism evidence="1 2">
    <name type="scientific">Tuber borchii</name>
    <name type="common">White truffle</name>
    <dbReference type="NCBI Taxonomy" id="42251"/>
    <lineage>
        <taxon>Eukaryota</taxon>
        <taxon>Fungi</taxon>
        <taxon>Dikarya</taxon>
        <taxon>Ascomycota</taxon>
        <taxon>Pezizomycotina</taxon>
        <taxon>Pezizomycetes</taxon>
        <taxon>Pezizales</taxon>
        <taxon>Tuberaceae</taxon>
        <taxon>Tuber</taxon>
    </lineage>
</organism>
<evidence type="ECO:0000313" key="1">
    <source>
        <dbReference type="EMBL" id="PUU76963.1"/>
    </source>
</evidence>
<keyword evidence="2" id="KW-1185">Reference proteome</keyword>
<protein>
    <submittedName>
        <fullName evidence="1">Uncharacterized protein</fullName>
    </submittedName>
</protein>
<comment type="caution">
    <text evidence="1">The sequence shown here is derived from an EMBL/GenBank/DDBJ whole genome shotgun (WGS) entry which is preliminary data.</text>
</comment>
<feature type="non-terminal residue" evidence="1">
    <location>
        <position position="1"/>
    </location>
</feature>
<dbReference type="Proteomes" id="UP000244722">
    <property type="component" value="Unassembled WGS sequence"/>
</dbReference>
<gene>
    <name evidence="1" type="ORF">B9Z19DRAFT_988560</name>
</gene>
<dbReference type="STRING" id="42251.A0A2T6ZN99"/>
<dbReference type="InterPro" id="IPR039904">
    <property type="entry name" value="TRANK1"/>
</dbReference>
<proteinExistence type="predicted"/>
<dbReference type="EMBL" id="NESQ01000168">
    <property type="protein sequence ID" value="PUU76963.1"/>
    <property type="molecule type" value="Genomic_DNA"/>
</dbReference>
<dbReference type="PANTHER" id="PTHR21529">
    <property type="entry name" value="MAMMARY TURMOR VIRUS RECEPTOR HOMOLOG 1, 2 MTVR1, 2"/>
    <property type="match status" value="1"/>
</dbReference>
<sequence>VSELHKRLSTGKTISTSELREMGNQMIDDREYSKALRCFEDAEDPHGIALANAYIAEEEGLAKRASGSFELANPNFIKASEFFLKAHSITKAVQCRKEGGDPRGAVKILADNGAYEDAAWLSADVGLFLETSEIYTKLNKHERALTGYARGKQFKQMFNYLKRFESEIEPCCRKQYGLFGYIKEFGESDTTPDEFEQRALNLIGSPEEQEMVLSRFSLMNKLFKLLSTNRKYMEAYKVGIGSGLLRNSLQLLSENRLLKNLKPEEGAQLHTVCEFLQAEQRATNPVPRTRRDERIHEVLRRAVRGGSPQIDSFVKMWVEDISPALDIPAQHRTRVDWRKIGQMRIASYVDLQVLYIPGRCLRLCGC</sequence>
<evidence type="ECO:0000313" key="2">
    <source>
        <dbReference type="Proteomes" id="UP000244722"/>
    </source>
</evidence>
<accession>A0A2T6ZN99</accession>
<dbReference type="AlphaFoldDB" id="A0A2T6ZN99"/>
<dbReference type="OrthoDB" id="5986190at2759"/>
<dbReference type="PANTHER" id="PTHR21529:SF4">
    <property type="entry name" value="TPR AND ANKYRIN REPEAT-CONTAINING PROTEIN 1"/>
    <property type="match status" value="1"/>
</dbReference>
<name>A0A2T6ZN99_TUBBO</name>